<dbReference type="Pfam" id="PF00005">
    <property type="entry name" value="ABC_tran"/>
    <property type="match status" value="1"/>
</dbReference>
<dbReference type="PANTHER" id="PTHR43553:SF24">
    <property type="entry name" value="ENERGY-COUPLING FACTOR TRANSPORTER ATP-BINDING PROTEIN ECFA1"/>
    <property type="match status" value="1"/>
</dbReference>
<dbReference type="SMART" id="SM00382">
    <property type="entry name" value="AAA"/>
    <property type="match status" value="1"/>
</dbReference>
<name>A0A2L0UCU4_9MICC</name>
<dbReference type="Gene3D" id="3.40.50.300">
    <property type="entry name" value="P-loop containing nucleotide triphosphate hydrolases"/>
    <property type="match status" value="1"/>
</dbReference>
<dbReference type="GO" id="GO:0005524">
    <property type="term" value="F:ATP binding"/>
    <property type="evidence" value="ECO:0007669"/>
    <property type="project" value="UniProtKB-KW"/>
</dbReference>
<keyword evidence="3" id="KW-0547">Nucleotide-binding</keyword>
<comment type="similarity">
    <text evidence="1">Belongs to the ABC transporter superfamily.</text>
</comment>
<dbReference type="SUPFAM" id="SSF52540">
    <property type="entry name" value="P-loop containing nucleoside triphosphate hydrolases"/>
    <property type="match status" value="1"/>
</dbReference>
<dbReference type="EMBL" id="CP024915">
    <property type="protein sequence ID" value="AUZ87048.1"/>
    <property type="molecule type" value="Genomic_DNA"/>
</dbReference>
<gene>
    <name evidence="6" type="ORF">CVO76_04925</name>
</gene>
<evidence type="ECO:0000313" key="7">
    <source>
        <dbReference type="Proteomes" id="UP000239187"/>
    </source>
</evidence>
<proteinExistence type="inferred from homology"/>
<sequence length="285" mass="29324">MISLEGESFAYDEGVPVLADVALTVGPGEYLVVAGASGSGKTTLARLLAGQTGAAAGSVFRGSITLDGETIRCAGAPTDPRVDPAAWSTHVAYVAQGAWGQLSMMCATVGEEIAFGPSNRGIPTGRLRDGVHEIAAALALTPLLDRDPRRLSGGQLQRTLIAAAMVQRPRVLVLDEPFQGLDADAVRDIAAALAALRRDGTAVVVCEPMLPRTAPQDARVLALADGRPMFAGHLAEARRAGLRRYGIGTAGDPPRLAAGPAAGPDQPRTVPAAPALVALEGVTFR</sequence>
<dbReference type="GO" id="GO:0043190">
    <property type="term" value="C:ATP-binding cassette (ABC) transporter complex"/>
    <property type="evidence" value="ECO:0007669"/>
    <property type="project" value="TreeGrafter"/>
</dbReference>
<reference evidence="6 7" key="1">
    <citation type="submission" date="2017-11" db="EMBL/GenBank/DDBJ databases">
        <title>Draft genome of Arthrobacter agilis strain UMCV2, a plant growth-promoting rhizobacterium and biocontrol capacity of phytopathogenic fungi.</title>
        <authorList>
            <person name="Martinez-Camara R."/>
            <person name="Santoyo G."/>
            <person name="Moreno-Hagelsieb G."/>
            <person name="Valencia-Cantero E."/>
        </authorList>
    </citation>
    <scope>NUCLEOTIDE SEQUENCE [LARGE SCALE GENOMIC DNA]</scope>
    <source>
        <strain evidence="6 7">UMCV2</strain>
    </source>
</reference>
<evidence type="ECO:0000256" key="2">
    <source>
        <dbReference type="ARBA" id="ARBA00022448"/>
    </source>
</evidence>
<feature type="domain" description="ABC transporter" evidence="5">
    <location>
        <begin position="2"/>
        <end position="250"/>
    </location>
</feature>
<dbReference type="GO" id="GO:0016887">
    <property type="term" value="F:ATP hydrolysis activity"/>
    <property type="evidence" value="ECO:0007669"/>
    <property type="project" value="InterPro"/>
</dbReference>
<dbReference type="RefSeq" id="WP_208740973.1">
    <property type="nucleotide sequence ID" value="NZ_CP024915.1"/>
</dbReference>
<keyword evidence="4" id="KW-0067">ATP-binding</keyword>
<dbReference type="InterPro" id="IPR003439">
    <property type="entry name" value="ABC_transporter-like_ATP-bd"/>
</dbReference>
<evidence type="ECO:0000256" key="3">
    <source>
        <dbReference type="ARBA" id="ARBA00022741"/>
    </source>
</evidence>
<dbReference type="InterPro" id="IPR003593">
    <property type="entry name" value="AAA+_ATPase"/>
</dbReference>
<accession>A0A2L0UCU4</accession>
<feature type="non-terminal residue" evidence="6">
    <location>
        <position position="285"/>
    </location>
</feature>
<dbReference type="PANTHER" id="PTHR43553">
    <property type="entry name" value="HEAVY METAL TRANSPORTER"/>
    <property type="match status" value="1"/>
</dbReference>
<evidence type="ECO:0000313" key="6">
    <source>
        <dbReference type="EMBL" id="AUZ87048.1"/>
    </source>
</evidence>
<dbReference type="AlphaFoldDB" id="A0A2L0UCU4"/>
<organism evidence="6 7">
    <name type="scientific">Arthrobacter agilis</name>
    <dbReference type="NCBI Taxonomy" id="37921"/>
    <lineage>
        <taxon>Bacteria</taxon>
        <taxon>Bacillati</taxon>
        <taxon>Actinomycetota</taxon>
        <taxon>Actinomycetes</taxon>
        <taxon>Micrococcales</taxon>
        <taxon>Micrococcaceae</taxon>
        <taxon>Arthrobacter</taxon>
    </lineage>
</organism>
<dbReference type="InterPro" id="IPR015856">
    <property type="entry name" value="ABC_transpr_CbiO/EcfA_su"/>
</dbReference>
<dbReference type="CDD" id="cd03225">
    <property type="entry name" value="ABC_cobalt_CbiO_domain1"/>
    <property type="match status" value="1"/>
</dbReference>
<dbReference type="PROSITE" id="PS50893">
    <property type="entry name" value="ABC_TRANSPORTER_2"/>
    <property type="match status" value="1"/>
</dbReference>
<evidence type="ECO:0000256" key="1">
    <source>
        <dbReference type="ARBA" id="ARBA00005417"/>
    </source>
</evidence>
<dbReference type="InterPro" id="IPR050095">
    <property type="entry name" value="ECF_ABC_transporter_ATP-bd"/>
</dbReference>
<keyword evidence="2" id="KW-0813">Transport</keyword>
<dbReference type="Proteomes" id="UP000239187">
    <property type="component" value="Chromosome"/>
</dbReference>
<evidence type="ECO:0000256" key="4">
    <source>
        <dbReference type="ARBA" id="ARBA00022840"/>
    </source>
</evidence>
<dbReference type="InterPro" id="IPR027417">
    <property type="entry name" value="P-loop_NTPase"/>
</dbReference>
<protein>
    <submittedName>
        <fullName evidence="6">ABC transporter</fullName>
    </submittedName>
</protein>
<dbReference type="GO" id="GO:0042626">
    <property type="term" value="F:ATPase-coupled transmembrane transporter activity"/>
    <property type="evidence" value="ECO:0007669"/>
    <property type="project" value="TreeGrafter"/>
</dbReference>
<evidence type="ECO:0000259" key="5">
    <source>
        <dbReference type="PROSITE" id="PS50893"/>
    </source>
</evidence>